<dbReference type="AlphaFoldDB" id="A0A4R8QPB8"/>
<sequence length="236" mass="26453">MQIVESRLAELQHKADLSQVDGMAAHISRSMGLQIRRGDLAAWDASARASLEVANQAKRREDTQLKPIIDNIPSVTRSGTTYADFLKTWTKTMLAVHNAINGTPQDESNGVVLLGLLSWHMYPDLQVFNPNKVVVFHDSLVKPGGVITLGLENLGETDGGVKWSLSLSHLRHYGDPVFVEGSMHDGDRLTIQKIRFVAFDRSYIHGAEKNSSASWRPRNASWRWDLCYNSTWIRQS</sequence>
<evidence type="ECO:0000313" key="1">
    <source>
        <dbReference type="EMBL" id="TDZ41081.1"/>
    </source>
</evidence>
<comment type="caution">
    <text evidence="1">The sequence shown here is derived from an EMBL/GenBank/DDBJ whole genome shotgun (WGS) entry which is preliminary data.</text>
</comment>
<gene>
    <name evidence="1" type="ORF">CTRI78_v009973</name>
</gene>
<organism evidence="1 2">
    <name type="scientific">Colletotrichum trifolii</name>
    <dbReference type="NCBI Taxonomy" id="5466"/>
    <lineage>
        <taxon>Eukaryota</taxon>
        <taxon>Fungi</taxon>
        <taxon>Dikarya</taxon>
        <taxon>Ascomycota</taxon>
        <taxon>Pezizomycotina</taxon>
        <taxon>Sordariomycetes</taxon>
        <taxon>Hypocreomycetidae</taxon>
        <taxon>Glomerellales</taxon>
        <taxon>Glomerellaceae</taxon>
        <taxon>Colletotrichum</taxon>
        <taxon>Colletotrichum orbiculare species complex</taxon>
    </lineage>
</organism>
<keyword evidence="2" id="KW-1185">Reference proteome</keyword>
<dbReference type="Proteomes" id="UP000295703">
    <property type="component" value="Unassembled WGS sequence"/>
</dbReference>
<reference evidence="1 2" key="1">
    <citation type="submission" date="2018-12" db="EMBL/GenBank/DDBJ databases">
        <title>Genome sequence and assembly of Colletotrichum trifolii.</title>
        <authorList>
            <person name="Gan P."/>
            <person name="Shirasu K."/>
        </authorList>
    </citation>
    <scope>NUCLEOTIDE SEQUENCE [LARGE SCALE GENOMIC DNA]</scope>
    <source>
        <strain evidence="1 2">543-2</strain>
    </source>
</reference>
<protein>
    <submittedName>
        <fullName evidence="1">Uncharacterized protein</fullName>
    </submittedName>
</protein>
<proteinExistence type="predicted"/>
<name>A0A4R8QPB8_COLTR</name>
<evidence type="ECO:0000313" key="2">
    <source>
        <dbReference type="Proteomes" id="UP000295703"/>
    </source>
</evidence>
<dbReference type="EMBL" id="RYZW01000148">
    <property type="protein sequence ID" value="TDZ41081.1"/>
    <property type="molecule type" value="Genomic_DNA"/>
</dbReference>
<accession>A0A4R8QPB8</accession>